<gene>
    <name evidence="1" type="ORF">EDD58_103337</name>
</gene>
<dbReference type="AlphaFoldDB" id="A0A4R3L669"/>
<proteinExistence type="predicted"/>
<sequence length="52" mass="6369">MRRLPKDIAILEQMMQYGSVHSLEQIPIEEMNQEEHEQEKDCLQKLKQRRFL</sequence>
<accession>A0A4R3L669</accession>
<protein>
    <submittedName>
        <fullName evidence="1">Uncharacterized protein</fullName>
    </submittedName>
</protein>
<evidence type="ECO:0000313" key="1">
    <source>
        <dbReference type="EMBL" id="TCS94912.1"/>
    </source>
</evidence>
<keyword evidence="2" id="KW-1185">Reference proteome</keyword>
<reference evidence="1 2" key="1">
    <citation type="submission" date="2019-03" db="EMBL/GenBank/DDBJ databases">
        <title>Genomic Encyclopedia of Type Strains, Phase IV (KMG-IV): sequencing the most valuable type-strain genomes for metagenomic binning, comparative biology and taxonomic classification.</title>
        <authorList>
            <person name="Goeker M."/>
        </authorList>
    </citation>
    <scope>NUCLEOTIDE SEQUENCE [LARGE SCALE GENOMIC DNA]</scope>
    <source>
        <strain evidence="1 2">DSM 45707</strain>
    </source>
</reference>
<name>A0A4R3L669_9BACL</name>
<organism evidence="1 2">
    <name type="scientific">Hazenella coriacea</name>
    <dbReference type="NCBI Taxonomy" id="1179467"/>
    <lineage>
        <taxon>Bacteria</taxon>
        <taxon>Bacillati</taxon>
        <taxon>Bacillota</taxon>
        <taxon>Bacilli</taxon>
        <taxon>Bacillales</taxon>
        <taxon>Thermoactinomycetaceae</taxon>
        <taxon>Hazenella</taxon>
    </lineage>
</organism>
<evidence type="ECO:0000313" key="2">
    <source>
        <dbReference type="Proteomes" id="UP000294937"/>
    </source>
</evidence>
<comment type="caution">
    <text evidence="1">The sequence shown here is derived from an EMBL/GenBank/DDBJ whole genome shotgun (WGS) entry which is preliminary data.</text>
</comment>
<dbReference type="Proteomes" id="UP000294937">
    <property type="component" value="Unassembled WGS sequence"/>
</dbReference>
<dbReference type="RefSeq" id="WP_165875868.1">
    <property type="nucleotide sequence ID" value="NZ_SMAG01000003.1"/>
</dbReference>
<dbReference type="EMBL" id="SMAG01000003">
    <property type="protein sequence ID" value="TCS94912.1"/>
    <property type="molecule type" value="Genomic_DNA"/>
</dbReference>